<dbReference type="Proteomes" id="UP000887569">
    <property type="component" value="Unplaced"/>
</dbReference>
<accession>A0A915ARP3</accession>
<evidence type="ECO:0000313" key="2">
    <source>
        <dbReference type="WBParaSite" id="PgR014X_g125_t06"/>
    </source>
</evidence>
<evidence type="ECO:0000313" key="1">
    <source>
        <dbReference type="Proteomes" id="UP000887569"/>
    </source>
</evidence>
<dbReference type="WBParaSite" id="PgR014X_g125_t06">
    <property type="protein sequence ID" value="PgR014X_g125_t06"/>
    <property type="gene ID" value="PgR014X_g125"/>
</dbReference>
<keyword evidence="1" id="KW-1185">Reference proteome</keyword>
<dbReference type="AlphaFoldDB" id="A0A915ARP3"/>
<sequence length="64" mass="7408">ISETQIAMNLFLNNEFQMAEDRMAAQTRTLARTKCIRKKSRDSGRKHVARKVAPNAFNMLNNLR</sequence>
<name>A0A915ARP3_PARUN</name>
<reference evidence="2" key="1">
    <citation type="submission" date="2022-11" db="UniProtKB">
        <authorList>
            <consortium name="WormBaseParasite"/>
        </authorList>
    </citation>
    <scope>IDENTIFICATION</scope>
</reference>
<organism evidence="1 2">
    <name type="scientific">Parascaris univalens</name>
    <name type="common">Nematode worm</name>
    <dbReference type="NCBI Taxonomy" id="6257"/>
    <lineage>
        <taxon>Eukaryota</taxon>
        <taxon>Metazoa</taxon>
        <taxon>Ecdysozoa</taxon>
        <taxon>Nematoda</taxon>
        <taxon>Chromadorea</taxon>
        <taxon>Rhabditida</taxon>
        <taxon>Spirurina</taxon>
        <taxon>Ascaridomorpha</taxon>
        <taxon>Ascaridoidea</taxon>
        <taxon>Ascarididae</taxon>
        <taxon>Parascaris</taxon>
    </lineage>
</organism>
<protein>
    <submittedName>
        <fullName evidence="2">Tetratricopeptide repeat protein 39B</fullName>
    </submittedName>
</protein>
<proteinExistence type="predicted"/>